<evidence type="ECO:0000256" key="1">
    <source>
        <dbReference type="ARBA" id="ARBA00001936"/>
    </source>
</evidence>
<feature type="coiled-coil region" evidence="10">
    <location>
        <begin position="278"/>
        <end position="305"/>
    </location>
</feature>
<keyword evidence="5 9" id="KW-0378">Hydrolase</keyword>
<dbReference type="OrthoDB" id="10264738at2759"/>
<keyword evidence="10" id="KW-0175">Coiled coil</keyword>
<dbReference type="Gene3D" id="3.60.40.10">
    <property type="entry name" value="PPM-type phosphatase domain"/>
    <property type="match status" value="1"/>
</dbReference>
<dbReference type="KEGG" id="nnu:104610198"/>
<dbReference type="PROSITE" id="PS01032">
    <property type="entry name" value="PPM_1"/>
    <property type="match status" value="1"/>
</dbReference>
<sequence>MIYVYDELLLSFPIVSFVLQLFFFIRKLFFMAVGCNSPRLSSPSSSSSSSSSSSPLPWKNFQSPIFSPKTISPLCGASKVDAAPSFQQENSFPNMYLRESSHRRRHNSFTDGLIPTADDCPREDFHGREMPQVDLRSRMQELIPNRHLEESTSGSSYDACLQVKSPDAILVSEGVNSLPNIKIGEGNNNASRLIRKRPARIIIPESFKVSDFGEAGGGRGNKEFELQGRGFFLASKRGRRETMEDGYAAMTDILRDPKQAFFGVFDGHGGRAAVDYVAENLGKNIVKALEQIERTEDLLERAIREGYLTTDKEFIGKGVSSGACAATVFLKDGELFTANVGDCRVVLSRKGVADALTHDHRLNREDERCRIESSGGYVTCRHGVWRAQGSLAVSRAFGDMHLKDWIISDPEIRKLCLTPDCEFLIMASDGLWDKVTNQEAVDVLLKNKISIESCKKLVDLSSSRGNKDDTTVMVVDLSKF</sequence>
<evidence type="ECO:0000256" key="5">
    <source>
        <dbReference type="ARBA" id="ARBA00022801"/>
    </source>
</evidence>
<dbReference type="InterPro" id="IPR015655">
    <property type="entry name" value="PP2C"/>
</dbReference>
<dbReference type="InterPro" id="IPR036457">
    <property type="entry name" value="PPM-type-like_dom_sf"/>
</dbReference>
<dbReference type="FunFam" id="3.60.40.10:FF:000079">
    <property type="entry name" value="Probable protein phosphatase 2C 74"/>
    <property type="match status" value="1"/>
</dbReference>
<evidence type="ECO:0000256" key="10">
    <source>
        <dbReference type="SAM" id="Coils"/>
    </source>
</evidence>
<dbReference type="SMART" id="SM00331">
    <property type="entry name" value="PP2C_SIG"/>
    <property type="match status" value="1"/>
</dbReference>
<gene>
    <name evidence="14" type="primary">LOC104610198</name>
</gene>
<accession>A0A1U8BF21</accession>
<name>A0A1U8BF21_NELNU</name>
<evidence type="ECO:0000256" key="4">
    <source>
        <dbReference type="ARBA" id="ARBA00022723"/>
    </source>
</evidence>
<dbReference type="SUPFAM" id="SSF81606">
    <property type="entry name" value="PP2C-like"/>
    <property type="match status" value="1"/>
</dbReference>
<dbReference type="CDD" id="cd00143">
    <property type="entry name" value="PP2Cc"/>
    <property type="match status" value="1"/>
</dbReference>
<evidence type="ECO:0000256" key="3">
    <source>
        <dbReference type="ARBA" id="ARBA00013081"/>
    </source>
</evidence>
<dbReference type="InterPro" id="IPR000222">
    <property type="entry name" value="PP2C_BS"/>
</dbReference>
<evidence type="ECO:0000256" key="9">
    <source>
        <dbReference type="RuleBase" id="RU003465"/>
    </source>
</evidence>
<evidence type="ECO:0000256" key="2">
    <source>
        <dbReference type="ARBA" id="ARBA00001946"/>
    </source>
</evidence>
<evidence type="ECO:0000256" key="6">
    <source>
        <dbReference type="ARBA" id="ARBA00022842"/>
    </source>
</evidence>
<evidence type="ECO:0000256" key="7">
    <source>
        <dbReference type="ARBA" id="ARBA00022912"/>
    </source>
</evidence>
<dbReference type="eggNOG" id="KOG0698">
    <property type="taxonomic scope" value="Eukaryota"/>
</dbReference>
<protein>
    <recommendedName>
        <fullName evidence="3">protein-serine/threonine phosphatase</fullName>
        <ecNumber evidence="3">3.1.3.16</ecNumber>
    </recommendedName>
</protein>
<dbReference type="InterPro" id="IPR001932">
    <property type="entry name" value="PPM-type_phosphatase-like_dom"/>
</dbReference>
<dbReference type="PROSITE" id="PS51746">
    <property type="entry name" value="PPM_2"/>
    <property type="match status" value="1"/>
</dbReference>
<feature type="domain" description="PPM-type phosphatase" evidence="12">
    <location>
        <begin position="230"/>
        <end position="477"/>
    </location>
</feature>
<dbReference type="OMA" id="HTCAAED"/>
<dbReference type="Pfam" id="PF00481">
    <property type="entry name" value="PP2C"/>
    <property type="match status" value="1"/>
</dbReference>
<keyword evidence="11" id="KW-0812">Transmembrane</keyword>
<comment type="cofactor">
    <cofactor evidence="2">
        <name>Mg(2+)</name>
        <dbReference type="ChEBI" id="CHEBI:18420"/>
    </cofactor>
</comment>
<dbReference type="RefSeq" id="XP_010275017.1">
    <property type="nucleotide sequence ID" value="XM_010276715.2"/>
</dbReference>
<evidence type="ECO:0000256" key="11">
    <source>
        <dbReference type="SAM" id="Phobius"/>
    </source>
</evidence>
<dbReference type="GO" id="GO:0004722">
    <property type="term" value="F:protein serine/threonine phosphatase activity"/>
    <property type="evidence" value="ECO:0000318"/>
    <property type="project" value="GO_Central"/>
</dbReference>
<proteinExistence type="inferred from homology"/>
<dbReference type="AlphaFoldDB" id="A0A1U8BF21"/>
<dbReference type="SMART" id="SM00332">
    <property type="entry name" value="PP2Cc"/>
    <property type="match status" value="1"/>
</dbReference>
<feature type="transmembrane region" description="Helical" evidence="11">
    <location>
        <begin position="12"/>
        <end position="33"/>
    </location>
</feature>
<reference evidence="14" key="1">
    <citation type="submission" date="2025-08" db="UniProtKB">
        <authorList>
            <consortium name="RefSeq"/>
        </authorList>
    </citation>
    <scope>IDENTIFICATION</scope>
</reference>
<keyword evidence="8" id="KW-0464">Manganese</keyword>
<evidence type="ECO:0000256" key="8">
    <source>
        <dbReference type="ARBA" id="ARBA00023211"/>
    </source>
</evidence>
<keyword evidence="6" id="KW-0460">Magnesium</keyword>
<comment type="similarity">
    <text evidence="9">Belongs to the PP2C family.</text>
</comment>
<keyword evidence="7 9" id="KW-0904">Protein phosphatase</keyword>
<dbReference type="EC" id="3.1.3.16" evidence="3"/>
<evidence type="ECO:0000313" key="14">
    <source>
        <dbReference type="RefSeq" id="XP_010275017.1"/>
    </source>
</evidence>
<evidence type="ECO:0000313" key="13">
    <source>
        <dbReference type="Proteomes" id="UP000189703"/>
    </source>
</evidence>
<dbReference type="PANTHER" id="PTHR47992">
    <property type="entry name" value="PROTEIN PHOSPHATASE"/>
    <property type="match status" value="1"/>
</dbReference>
<evidence type="ECO:0000259" key="12">
    <source>
        <dbReference type="PROSITE" id="PS51746"/>
    </source>
</evidence>
<dbReference type="GO" id="GO:0007165">
    <property type="term" value="P:signal transduction"/>
    <property type="evidence" value="ECO:0000318"/>
    <property type="project" value="GO_Central"/>
</dbReference>
<dbReference type="GO" id="GO:0046872">
    <property type="term" value="F:metal ion binding"/>
    <property type="evidence" value="ECO:0007669"/>
    <property type="project" value="UniProtKB-KW"/>
</dbReference>
<keyword evidence="4" id="KW-0479">Metal-binding</keyword>
<organism evidence="13 14">
    <name type="scientific">Nelumbo nucifera</name>
    <name type="common">Sacred lotus</name>
    <dbReference type="NCBI Taxonomy" id="4432"/>
    <lineage>
        <taxon>Eukaryota</taxon>
        <taxon>Viridiplantae</taxon>
        <taxon>Streptophyta</taxon>
        <taxon>Embryophyta</taxon>
        <taxon>Tracheophyta</taxon>
        <taxon>Spermatophyta</taxon>
        <taxon>Magnoliopsida</taxon>
        <taxon>Proteales</taxon>
        <taxon>Nelumbonaceae</taxon>
        <taxon>Nelumbo</taxon>
    </lineage>
</organism>
<dbReference type="Proteomes" id="UP000189703">
    <property type="component" value="Unplaced"/>
</dbReference>
<keyword evidence="13" id="KW-1185">Reference proteome</keyword>
<keyword evidence="11" id="KW-0472">Membrane</keyword>
<comment type="cofactor">
    <cofactor evidence="1">
        <name>Mn(2+)</name>
        <dbReference type="ChEBI" id="CHEBI:29035"/>
    </cofactor>
</comment>
<dbReference type="InParanoid" id="A0A1U8BF21"/>
<keyword evidence="11" id="KW-1133">Transmembrane helix</keyword>
<dbReference type="GeneID" id="104610198"/>